<comment type="pathway">
    <text evidence="2">Amino-acid biosynthesis; L-tryptophan biosynthesis; L-tryptophan from chorismate: step 4/5.</text>
</comment>
<feature type="domain" description="Indole-3-glycerol phosphate synthase" evidence="9">
    <location>
        <begin position="6"/>
        <end position="261"/>
    </location>
</feature>
<evidence type="ECO:0000256" key="1">
    <source>
        <dbReference type="ARBA" id="ARBA00001633"/>
    </source>
</evidence>
<evidence type="ECO:0000256" key="2">
    <source>
        <dbReference type="ARBA" id="ARBA00004696"/>
    </source>
</evidence>
<comment type="catalytic activity">
    <reaction evidence="1">
        <text>1-(2-carboxyphenylamino)-1-deoxy-D-ribulose 5-phosphate + H(+) = (1S,2R)-1-C-(indol-3-yl)glycerol 3-phosphate + CO2 + H2O</text>
        <dbReference type="Rhea" id="RHEA:23476"/>
        <dbReference type="ChEBI" id="CHEBI:15377"/>
        <dbReference type="ChEBI" id="CHEBI:15378"/>
        <dbReference type="ChEBI" id="CHEBI:16526"/>
        <dbReference type="ChEBI" id="CHEBI:58613"/>
        <dbReference type="ChEBI" id="CHEBI:58866"/>
        <dbReference type="EC" id="4.1.1.48"/>
    </reaction>
</comment>
<dbReference type="PANTHER" id="PTHR22854:SF2">
    <property type="entry name" value="INDOLE-3-GLYCEROL-PHOSPHATE SYNTHASE"/>
    <property type="match status" value="1"/>
</dbReference>
<dbReference type="PANTHER" id="PTHR22854">
    <property type="entry name" value="TRYPTOPHAN BIOSYNTHESIS PROTEIN"/>
    <property type="match status" value="1"/>
</dbReference>
<dbReference type="InterPro" id="IPR045186">
    <property type="entry name" value="Indole-3-glycerol_P_synth"/>
</dbReference>
<evidence type="ECO:0000256" key="8">
    <source>
        <dbReference type="ARBA" id="ARBA00023239"/>
    </source>
</evidence>
<evidence type="ECO:0000259" key="9">
    <source>
        <dbReference type="Pfam" id="PF00218"/>
    </source>
</evidence>
<keyword evidence="7" id="KW-0057">Aromatic amino acid biosynthesis</keyword>
<dbReference type="Gene3D" id="3.20.20.70">
    <property type="entry name" value="Aldolase class I"/>
    <property type="match status" value="1"/>
</dbReference>
<evidence type="ECO:0000256" key="7">
    <source>
        <dbReference type="ARBA" id="ARBA00023141"/>
    </source>
</evidence>
<evidence type="ECO:0000256" key="6">
    <source>
        <dbReference type="ARBA" id="ARBA00022822"/>
    </source>
</evidence>
<dbReference type="InterPro" id="IPR013785">
    <property type="entry name" value="Aldolase_TIM"/>
</dbReference>
<protein>
    <recommendedName>
        <fullName evidence="3">indole-3-glycerol-phosphate synthase</fullName>
        <ecNumber evidence="3">4.1.1.48</ecNumber>
    </recommendedName>
</protein>
<dbReference type="PROSITE" id="PS00614">
    <property type="entry name" value="IGPS"/>
    <property type="match status" value="1"/>
</dbReference>
<evidence type="ECO:0000256" key="4">
    <source>
        <dbReference type="ARBA" id="ARBA00022605"/>
    </source>
</evidence>
<dbReference type="GO" id="GO:0004425">
    <property type="term" value="F:indole-3-glycerol-phosphate synthase activity"/>
    <property type="evidence" value="ECO:0007669"/>
    <property type="project" value="UniProtKB-EC"/>
</dbReference>
<dbReference type="AlphaFoldDB" id="A0AB33J0I7"/>
<gene>
    <name evidence="10" type="primary">trpC</name>
    <name evidence="10" type="ORF">GTC17259_04500</name>
</gene>
<keyword evidence="4" id="KW-0028">Amino-acid biosynthesis</keyword>
<proteinExistence type="predicted"/>
<dbReference type="InterPro" id="IPR011060">
    <property type="entry name" value="RibuloseP-bd_barrel"/>
</dbReference>
<dbReference type="EC" id="4.1.1.48" evidence="3"/>
<evidence type="ECO:0000313" key="10">
    <source>
        <dbReference type="EMBL" id="BFO75400.1"/>
    </source>
</evidence>
<dbReference type="InterPro" id="IPR001468">
    <property type="entry name" value="Indole-3-GlycerolPSynthase_CS"/>
</dbReference>
<dbReference type="GO" id="GO:0004640">
    <property type="term" value="F:phosphoribosylanthranilate isomerase activity"/>
    <property type="evidence" value="ECO:0007669"/>
    <property type="project" value="TreeGrafter"/>
</dbReference>
<dbReference type="SUPFAM" id="SSF51366">
    <property type="entry name" value="Ribulose-phoshate binding barrel"/>
    <property type="match status" value="1"/>
</dbReference>
<organism evidence="10">
    <name type="scientific">Prevotella sp. GTC17259</name>
    <dbReference type="NCBI Taxonomy" id="3236795"/>
    <lineage>
        <taxon>Bacteria</taxon>
        <taxon>Pseudomonadati</taxon>
        <taxon>Bacteroidota</taxon>
        <taxon>Bacteroidia</taxon>
        <taxon>Bacteroidales</taxon>
        <taxon>Prevotellaceae</taxon>
        <taxon>Prevotella</taxon>
    </lineage>
</organism>
<keyword evidence="5" id="KW-0210">Decarboxylase</keyword>
<name>A0AB33J0I7_9BACT</name>
<keyword evidence="6" id="KW-0822">Tryptophan biosynthesis</keyword>
<evidence type="ECO:0000256" key="5">
    <source>
        <dbReference type="ARBA" id="ARBA00022793"/>
    </source>
</evidence>
<dbReference type="GO" id="GO:0000162">
    <property type="term" value="P:L-tryptophan biosynthetic process"/>
    <property type="evidence" value="ECO:0007669"/>
    <property type="project" value="UniProtKB-KW"/>
</dbReference>
<accession>A0AB33J0I7</accession>
<reference evidence="10" key="1">
    <citation type="submission" date="2024-07" db="EMBL/GenBank/DDBJ databases">
        <title>Complete genome sequence of Prevotella sp. YM-2024 GTC17259.</title>
        <authorList>
            <person name="Hayashi M."/>
            <person name="Muto Y."/>
            <person name="Tanaka K."/>
            <person name="Niwa H."/>
        </authorList>
    </citation>
    <scope>NUCLEOTIDE SEQUENCE</scope>
    <source>
        <strain evidence="10">GTC17259</strain>
    </source>
</reference>
<dbReference type="CDD" id="cd00331">
    <property type="entry name" value="IGPS"/>
    <property type="match status" value="1"/>
</dbReference>
<dbReference type="EMBL" id="AP035787">
    <property type="protein sequence ID" value="BFO75400.1"/>
    <property type="molecule type" value="Genomic_DNA"/>
</dbReference>
<dbReference type="Pfam" id="PF00218">
    <property type="entry name" value="IGPS"/>
    <property type="match status" value="1"/>
</dbReference>
<evidence type="ECO:0000256" key="3">
    <source>
        <dbReference type="ARBA" id="ARBA00012362"/>
    </source>
</evidence>
<dbReference type="InterPro" id="IPR013798">
    <property type="entry name" value="Indole-3-glycerol_P_synth_dom"/>
</dbReference>
<keyword evidence="8" id="KW-0456">Lyase</keyword>
<sequence length="271" mass="30597">MMRDILEDIIARKREDIEIFKQFLSPDRLYTLVEQKMIEENQKMSGDSMREALLNSDTGIIAEFKRRSPSRGWINQKGWASVVPLSYQQHGAAALSILTDTPYFGGYDEFINEARMSGVILPILYKNFIIDEYQLFQARYCGASAVLLIAAAISKPVCRQLIDMAHRLGLEVLLEIHSEWELGYVELAPDMLGVNNRNLGSFSTDVDRSFKLAEMLPSDICKISESGINNPLIVSQLRNIGYSGFLVGEKFMKCEEPGAALSAFIRELKEL</sequence>